<feature type="domain" description="F-box/LRR-repeat protein 15/At3g58940/PEG3-like LRR" evidence="3">
    <location>
        <begin position="128"/>
        <end position="349"/>
    </location>
</feature>
<dbReference type="PANTHER" id="PTHR32141:SF123">
    <property type="entry name" value="F-BOX DOMAIN-CONTAINING PROTEIN"/>
    <property type="match status" value="1"/>
</dbReference>
<evidence type="ECO:0000313" key="5">
    <source>
        <dbReference type="Proteomes" id="UP001231189"/>
    </source>
</evidence>
<keyword evidence="5" id="KW-1185">Reference proteome</keyword>
<protein>
    <recommendedName>
        <fullName evidence="6">F-box domain-containing protein</fullName>
    </recommendedName>
</protein>
<feature type="domain" description="F-box" evidence="2">
    <location>
        <begin position="40"/>
        <end position="80"/>
    </location>
</feature>
<dbReference type="InterPro" id="IPR001810">
    <property type="entry name" value="F-box_dom"/>
</dbReference>
<dbReference type="AlphaFoldDB" id="A0AAD8VYV5"/>
<evidence type="ECO:0000313" key="4">
    <source>
        <dbReference type="EMBL" id="KAK1626251.1"/>
    </source>
</evidence>
<dbReference type="InterPro" id="IPR036047">
    <property type="entry name" value="F-box-like_dom_sf"/>
</dbReference>
<dbReference type="Proteomes" id="UP001231189">
    <property type="component" value="Unassembled WGS sequence"/>
</dbReference>
<name>A0AAD8VYV5_LOLMU</name>
<evidence type="ECO:0000259" key="3">
    <source>
        <dbReference type="Pfam" id="PF24758"/>
    </source>
</evidence>
<feature type="region of interest" description="Disordered" evidence="1">
    <location>
        <begin position="1"/>
        <end position="39"/>
    </location>
</feature>
<dbReference type="Pfam" id="PF00646">
    <property type="entry name" value="F-box"/>
    <property type="match status" value="1"/>
</dbReference>
<evidence type="ECO:0008006" key="6">
    <source>
        <dbReference type="Google" id="ProtNLM"/>
    </source>
</evidence>
<dbReference type="Gene3D" id="3.80.10.10">
    <property type="entry name" value="Ribonuclease Inhibitor"/>
    <property type="match status" value="1"/>
</dbReference>
<comment type="caution">
    <text evidence="4">The sequence shown here is derived from an EMBL/GenBank/DDBJ whole genome shotgun (WGS) entry which is preliminary data.</text>
</comment>
<accession>A0AAD8VYV5</accession>
<evidence type="ECO:0000256" key="1">
    <source>
        <dbReference type="SAM" id="MobiDB-lite"/>
    </source>
</evidence>
<dbReference type="InterPro" id="IPR032675">
    <property type="entry name" value="LRR_dom_sf"/>
</dbReference>
<dbReference type="CDD" id="cd22160">
    <property type="entry name" value="F-box_AtFBL13-like"/>
    <property type="match status" value="1"/>
</dbReference>
<dbReference type="PANTHER" id="PTHR32141">
    <property type="match status" value="1"/>
</dbReference>
<dbReference type="SUPFAM" id="SSF81383">
    <property type="entry name" value="F-box domain"/>
    <property type="match status" value="1"/>
</dbReference>
<sequence>MASRGPRLNKKFVAPDPKSPLSAQGKQPPPRDNQEGADRISNLPDAILGEIIALLPAKDGARTRILASRWRHLWRSAPLNLDCRGLASRGDELAGAISRILSSHPGPGRRFCVDAAYFKGRDLTAAFDAWLQSATLDGLWELHLWYLPFSPLVQLPVSTFRFSPTLYALTVGKCHVTDIITQGLHLPLLNHLTLEQIKISECSLESMIAGCPAIECLLIRHSFGFRCARINSLTLRSIVLCVTGGNELELEQVIIQNAPSLEKLLSYNMLTNQHISVFSAPKLETLGWIPDRDDHTLVFGSTVFQGLHVDHLTTVLSTVKTLAFKMHALSLDVAIDVMRCFPCLENMYIQPSPIRGNKSLALQHLNLDRCLDIRLKTIVLSQNHGIVSLVDFVIFFVLNAKVLDSITFLVAGSSEEFIAEHGEKFQLEKRASRGAQLYVRTDDCFNNVWDIKHLQDQTDPFIRMC</sequence>
<dbReference type="Pfam" id="PF24758">
    <property type="entry name" value="LRR_At5g56370"/>
    <property type="match status" value="1"/>
</dbReference>
<gene>
    <name evidence="4" type="ORF">QYE76_000566</name>
</gene>
<dbReference type="InterPro" id="IPR053781">
    <property type="entry name" value="F-box_AtFBL13-like"/>
</dbReference>
<reference evidence="4" key="1">
    <citation type="submission" date="2023-07" db="EMBL/GenBank/DDBJ databases">
        <title>A chromosome-level genome assembly of Lolium multiflorum.</title>
        <authorList>
            <person name="Chen Y."/>
            <person name="Copetti D."/>
            <person name="Kolliker R."/>
            <person name="Studer B."/>
        </authorList>
    </citation>
    <scope>NUCLEOTIDE SEQUENCE</scope>
    <source>
        <strain evidence="4">02402/16</strain>
        <tissue evidence="4">Leaf</tissue>
    </source>
</reference>
<dbReference type="Gene3D" id="1.20.1280.50">
    <property type="match status" value="1"/>
</dbReference>
<dbReference type="EMBL" id="JAUUTY010000005">
    <property type="protein sequence ID" value="KAK1626251.1"/>
    <property type="molecule type" value="Genomic_DNA"/>
</dbReference>
<dbReference type="InterPro" id="IPR055302">
    <property type="entry name" value="F-box_dom-containing"/>
</dbReference>
<dbReference type="InterPro" id="IPR055411">
    <property type="entry name" value="LRR_FXL15/At3g58940/PEG3-like"/>
</dbReference>
<proteinExistence type="predicted"/>
<evidence type="ECO:0000259" key="2">
    <source>
        <dbReference type="Pfam" id="PF00646"/>
    </source>
</evidence>
<dbReference type="SUPFAM" id="SSF52047">
    <property type="entry name" value="RNI-like"/>
    <property type="match status" value="1"/>
</dbReference>
<organism evidence="4 5">
    <name type="scientific">Lolium multiflorum</name>
    <name type="common">Italian ryegrass</name>
    <name type="synonym">Lolium perenne subsp. multiflorum</name>
    <dbReference type="NCBI Taxonomy" id="4521"/>
    <lineage>
        <taxon>Eukaryota</taxon>
        <taxon>Viridiplantae</taxon>
        <taxon>Streptophyta</taxon>
        <taxon>Embryophyta</taxon>
        <taxon>Tracheophyta</taxon>
        <taxon>Spermatophyta</taxon>
        <taxon>Magnoliopsida</taxon>
        <taxon>Liliopsida</taxon>
        <taxon>Poales</taxon>
        <taxon>Poaceae</taxon>
        <taxon>BOP clade</taxon>
        <taxon>Pooideae</taxon>
        <taxon>Poodae</taxon>
        <taxon>Poeae</taxon>
        <taxon>Poeae Chloroplast Group 2 (Poeae type)</taxon>
        <taxon>Loliodinae</taxon>
        <taxon>Loliinae</taxon>
        <taxon>Lolium</taxon>
    </lineage>
</organism>